<dbReference type="Proteomes" id="UP000494206">
    <property type="component" value="Unassembled WGS sequence"/>
</dbReference>
<evidence type="ECO:0000313" key="3">
    <source>
        <dbReference type="Proteomes" id="UP000494206"/>
    </source>
</evidence>
<feature type="compositionally biased region" description="Low complexity" evidence="1">
    <location>
        <begin position="92"/>
        <end position="113"/>
    </location>
</feature>
<feature type="region of interest" description="Disordered" evidence="1">
    <location>
        <begin position="303"/>
        <end position="333"/>
    </location>
</feature>
<protein>
    <submittedName>
        <fullName evidence="2">Uncharacterized protein</fullName>
    </submittedName>
</protein>
<reference evidence="2 3" key="1">
    <citation type="submission" date="2020-04" db="EMBL/GenBank/DDBJ databases">
        <authorList>
            <person name="Laetsch R D."/>
            <person name="Stevens L."/>
            <person name="Kumar S."/>
            <person name="Blaxter L. M."/>
        </authorList>
    </citation>
    <scope>NUCLEOTIDE SEQUENCE [LARGE SCALE GENOMIC DNA]</scope>
</reference>
<feature type="region of interest" description="Disordered" evidence="1">
    <location>
        <begin position="44"/>
        <end position="221"/>
    </location>
</feature>
<dbReference type="EMBL" id="CADEPM010000010">
    <property type="protein sequence ID" value="CAB3410456.1"/>
    <property type="molecule type" value="Genomic_DNA"/>
</dbReference>
<feature type="compositionally biased region" description="Acidic residues" evidence="1">
    <location>
        <begin position="306"/>
        <end position="333"/>
    </location>
</feature>
<feature type="compositionally biased region" description="Polar residues" evidence="1">
    <location>
        <begin position="53"/>
        <end position="63"/>
    </location>
</feature>
<proteinExistence type="predicted"/>
<feature type="compositionally biased region" description="Low complexity" evidence="1">
    <location>
        <begin position="171"/>
        <end position="182"/>
    </location>
</feature>
<gene>
    <name evidence="2" type="ORF">CBOVIS_LOCUS11979</name>
</gene>
<feature type="compositionally biased region" description="Polar residues" evidence="1">
    <location>
        <begin position="157"/>
        <end position="166"/>
    </location>
</feature>
<organism evidence="2 3">
    <name type="scientific">Caenorhabditis bovis</name>
    <dbReference type="NCBI Taxonomy" id="2654633"/>
    <lineage>
        <taxon>Eukaryota</taxon>
        <taxon>Metazoa</taxon>
        <taxon>Ecdysozoa</taxon>
        <taxon>Nematoda</taxon>
        <taxon>Chromadorea</taxon>
        <taxon>Rhabditida</taxon>
        <taxon>Rhabditina</taxon>
        <taxon>Rhabditomorpha</taxon>
        <taxon>Rhabditoidea</taxon>
        <taxon>Rhabditidae</taxon>
        <taxon>Peloderinae</taxon>
        <taxon>Caenorhabditis</taxon>
    </lineage>
</organism>
<name>A0A8S1FD89_9PELO</name>
<accession>A0A8S1FD89</accession>
<feature type="region of interest" description="Disordered" evidence="1">
    <location>
        <begin position="1"/>
        <end position="21"/>
    </location>
</feature>
<comment type="caution">
    <text evidence="2">The sequence shown here is derived from an EMBL/GenBank/DDBJ whole genome shotgun (WGS) entry which is preliminary data.</text>
</comment>
<keyword evidence="3" id="KW-1185">Reference proteome</keyword>
<evidence type="ECO:0000313" key="2">
    <source>
        <dbReference type="EMBL" id="CAB3410456.1"/>
    </source>
</evidence>
<dbReference type="AlphaFoldDB" id="A0A8S1FD89"/>
<evidence type="ECO:0000256" key="1">
    <source>
        <dbReference type="SAM" id="MobiDB-lite"/>
    </source>
</evidence>
<feature type="compositionally biased region" description="Basic and acidic residues" evidence="1">
    <location>
        <begin position="199"/>
        <end position="208"/>
    </location>
</feature>
<sequence>MDSFNQGDDNLDTDNDDSRRDDIVEYASRRNRRAMRWVAILDPSYVPSDDDSLSSTPISSPQHQLEDVQEPTTQEDDQRRSLAEFFSSFDRPLPISTPPLLSLSMGPSPTPVRSRVHSPSPPFLPAETPIHSRDSSPSPDIKQVRYSVESRVPTPSPQIVQAQTALESRDSSSFSQVEQVQVPLEFSESPSPQNVKAPDPIESRDHFRSSQLEPDGVQETRAITDNYPRLLIELKNTEIVIRLVTTGERKRKSDKELFADYKISGWKLKEEPNTQPGWCWECFYWQAFGPKLYARSYPLYPPFPIAEEDAEEDNEEAEQEDDCDQNDCQDDSQ</sequence>